<dbReference type="InterPro" id="IPR001633">
    <property type="entry name" value="EAL_dom"/>
</dbReference>
<dbReference type="Gene3D" id="3.20.20.450">
    <property type="entry name" value="EAL domain"/>
    <property type="match status" value="1"/>
</dbReference>
<dbReference type="SUPFAM" id="SSF141868">
    <property type="entry name" value="EAL domain-like"/>
    <property type="match status" value="1"/>
</dbReference>
<dbReference type="PANTHER" id="PTHR44757:SF2">
    <property type="entry name" value="BIOFILM ARCHITECTURE MAINTENANCE PROTEIN MBAA"/>
    <property type="match status" value="1"/>
</dbReference>
<gene>
    <name evidence="3" type="ORF">SAMN04489716_0999</name>
</gene>
<dbReference type="Gene3D" id="3.30.70.270">
    <property type="match status" value="1"/>
</dbReference>
<dbReference type="InterPro" id="IPR029787">
    <property type="entry name" value="Nucleotide_cyclase"/>
</dbReference>
<organism evidence="3 4">
    <name type="scientific">Actinoplanes derwentensis</name>
    <dbReference type="NCBI Taxonomy" id="113562"/>
    <lineage>
        <taxon>Bacteria</taxon>
        <taxon>Bacillati</taxon>
        <taxon>Actinomycetota</taxon>
        <taxon>Actinomycetes</taxon>
        <taxon>Micromonosporales</taxon>
        <taxon>Micromonosporaceae</taxon>
        <taxon>Actinoplanes</taxon>
    </lineage>
</organism>
<dbReference type="OrthoDB" id="23692at2"/>
<feature type="domain" description="EAL" evidence="1">
    <location>
        <begin position="315"/>
        <end position="567"/>
    </location>
</feature>
<dbReference type="Pfam" id="PF00990">
    <property type="entry name" value="GGDEF"/>
    <property type="match status" value="1"/>
</dbReference>
<evidence type="ECO:0000259" key="2">
    <source>
        <dbReference type="PROSITE" id="PS50887"/>
    </source>
</evidence>
<dbReference type="InterPro" id="IPR000160">
    <property type="entry name" value="GGDEF_dom"/>
</dbReference>
<dbReference type="STRING" id="113562.SAMN04489716_0999"/>
<evidence type="ECO:0000259" key="1">
    <source>
        <dbReference type="PROSITE" id="PS50883"/>
    </source>
</evidence>
<keyword evidence="4" id="KW-1185">Reference proteome</keyword>
<proteinExistence type="predicted"/>
<evidence type="ECO:0000313" key="3">
    <source>
        <dbReference type="EMBL" id="SDS53553.1"/>
    </source>
</evidence>
<accession>A0A1H1T0D0</accession>
<dbReference type="SMART" id="SM00052">
    <property type="entry name" value="EAL"/>
    <property type="match status" value="1"/>
</dbReference>
<dbReference type="InterPro" id="IPR035919">
    <property type="entry name" value="EAL_sf"/>
</dbReference>
<dbReference type="Proteomes" id="UP000198688">
    <property type="component" value="Chromosome I"/>
</dbReference>
<dbReference type="PANTHER" id="PTHR44757">
    <property type="entry name" value="DIGUANYLATE CYCLASE DGCP"/>
    <property type="match status" value="1"/>
</dbReference>
<dbReference type="NCBIfam" id="TIGR00254">
    <property type="entry name" value="GGDEF"/>
    <property type="match status" value="1"/>
</dbReference>
<dbReference type="SMART" id="SM00267">
    <property type="entry name" value="GGDEF"/>
    <property type="match status" value="1"/>
</dbReference>
<dbReference type="PROSITE" id="PS50887">
    <property type="entry name" value="GGDEF"/>
    <property type="match status" value="1"/>
</dbReference>
<reference evidence="3 4" key="1">
    <citation type="submission" date="2016-10" db="EMBL/GenBank/DDBJ databases">
        <authorList>
            <person name="de Groot N.N."/>
        </authorList>
    </citation>
    <scope>NUCLEOTIDE SEQUENCE [LARGE SCALE GENOMIC DNA]</scope>
    <source>
        <strain evidence="3 4">DSM 43941</strain>
    </source>
</reference>
<dbReference type="AlphaFoldDB" id="A0A1H1T0D0"/>
<dbReference type="InterPro" id="IPR043128">
    <property type="entry name" value="Rev_trsase/Diguanyl_cyclase"/>
</dbReference>
<dbReference type="RefSeq" id="WP_092542016.1">
    <property type="nucleotide sequence ID" value="NZ_BOMJ01000125.1"/>
</dbReference>
<dbReference type="EMBL" id="LT629758">
    <property type="protein sequence ID" value="SDS53553.1"/>
    <property type="molecule type" value="Genomic_DNA"/>
</dbReference>
<name>A0A1H1T0D0_9ACTN</name>
<dbReference type="InterPro" id="IPR052155">
    <property type="entry name" value="Biofilm_reg_signaling"/>
</dbReference>
<protein>
    <submittedName>
        <fullName evidence="3">Diguanylate cyclase (GGDEF) domain-containing protein</fullName>
    </submittedName>
</protein>
<dbReference type="CDD" id="cd01949">
    <property type="entry name" value="GGDEF"/>
    <property type="match status" value="1"/>
</dbReference>
<feature type="domain" description="GGDEF" evidence="2">
    <location>
        <begin position="165"/>
        <end position="306"/>
    </location>
</feature>
<dbReference type="Pfam" id="PF00563">
    <property type="entry name" value="EAL"/>
    <property type="match status" value="1"/>
</dbReference>
<sequence length="568" mass="61105">MPILAELAVPAAVWDADTGIPQVEAAIHADHTLPGLITRVDGRIHLLDRAYLLSALTGRLGYGRPLLHRQALRVLCREREPALVLPGDTAWDDAARAALARPTGRKALPVVVTLGEHTLGTAPVGPLVDHLSRRYRTMALEDDLTGLGNRRMLTERVTTALAGGASAALTIIGLNRFKEINDSLGHTSGDELLQHVSGALRRECSGGTAFRLGGDEFVVFFDTATLTAVHGRDGLAEALRDVGFRVLHAIQGPFPVAGVPITVEASLGIAHTGQDGMDSVGRLLAGADAAMNTAKHDRTRIELWDPARPSPHTVDLAIQTELRDAVHQGHLVLHYQPLVDAHTRQIVSFEALVRWAHPQRGLLYPGAFLAQAERSDIIHALTERVLAEATAQAAAWHRSGWPVPVAVNLAAPVLTSDQFVDSIAGHLHRTGLPPTALIVEITESAVMTRPEESAQRLKSLQDSGVRIAMDDFGTGYTSLALLTKLPLDELKLDRTFIMRVHDRQEQVIVDAVARMANGLGLTLVAEGVEDEATARTLAGFGIDLLQGFHFSRPLPAADFTPLSGLTRV</sequence>
<dbReference type="CDD" id="cd01948">
    <property type="entry name" value="EAL"/>
    <property type="match status" value="1"/>
</dbReference>
<dbReference type="SUPFAM" id="SSF55073">
    <property type="entry name" value="Nucleotide cyclase"/>
    <property type="match status" value="1"/>
</dbReference>
<dbReference type="PROSITE" id="PS50883">
    <property type="entry name" value="EAL"/>
    <property type="match status" value="1"/>
</dbReference>
<evidence type="ECO:0000313" key="4">
    <source>
        <dbReference type="Proteomes" id="UP000198688"/>
    </source>
</evidence>